<dbReference type="EMBL" id="JAVRJZ010000324">
    <property type="protein sequence ID" value="KAK2702478.1"/>
    <property type="molecule type" value="Genomic_DNA"/>
</dbReference>
<dbReference type="SUPFAM" id="SSF46934">
    <property type="entry name" value="UBA-like"/>
    <property type="match status" value="1"/>
</dbReference>
<dbReference type="FunFam" id="1.10.8.10:FF:000002">
    <property type="entry name" value="UV excision repair protein RAD23 homolog"/>
    <property type="match status" value="1"/>
</dbReference>
<dbReference type="AlphaFoldDB" id="A0AA88KR90"/>
<sequence>REIIDNDEHDDEEEEEDFGDCELERKCWNKKSAKKKKKEEEFFTADEDDLLSQCARSFLSSSSASDGSSGEGMEQPAEGVAEEAGQGDMMASLPVTPQERESIERLMALVDFFLVDEDLVVQAYFACDKNENEAANFLQSQIFDH</sequence>
<keyword evidence="4" id="KW-1185">Reference proteome</keyword>
<feature type="region of interest" description="Disordered" evidence="1">
    <location>
        <begin position="60"/>
        <end position="97"/>
    </location>
</feature>
<organism evidence="3 4">
    <name type="scientific">Artemia franciscana</name>
    <name type="common">Brine shrimp</name>
    <name type="synonym">Artemia sanfranciscana</name>
    <dbReference type="NCBI Taxonomy" id="6661"/>
    <lineage>
        <taxon>Eukaryota</taxon>
        <taxon>Metazoa</taxon>
        <taxon>Ecdysozoa</taxon>
        <taxon>Arthropoda</taxon>
        <taxon>Crustacea</taxon>
        <taxon>Branchiopoda</taxon>
        <taxon>Anostraca</taxon>
        <taxon>Artemiidae</taxon>
        <taxon>Artemia</taxon>
    </lineage>
</organism>
<dbReference type="Gene3D" id="1.10.8.10">
    <property type="entry name" value="DNA helicase RuvA subunit, C-terminal domain"/>
    <property type="match status" value="1"/>
</dbReference>
<name>A0AA88KR90_ARTSF</name>
<dbReference type="InterPro" id="IPR015940">
    <property type="entry name" value="UBA"/>
</dbReference>
<feature type="region of interest" description="Disordered" evidence="1">
    <location>
        <begin position="1"/>
        <end position="21"/>
    </location>
</feature>
<protein>
    <recommendedName>
        <fullName evidence="2">UBA domain-containing protein</fullName>
    </recommendedName>
</protein>
<feature type="non-terminal residue" evidence="3">
    <location>
        <position position="1"/>
    </location>
</feature>
<comment type="caution">
    <text evidence="3">The sequence shown here is derived from an EMBL/GenBank/DDBJ whole genome shotgun (WGS) entry which is preliminary data.</text>
</comment>
<evidence type="ECO:0000259" key="2">
    <source>
        <dbReference type="Pfam" id="PF00627"/>
    </source>
</evidence>
<proteinExistence type="predicted"/>
<reference evidence="3" key="1">
    <citation type="submission" date="2023-07" db="EMBL/GenBank/DDBJ databases">
        <title>Chromosome-level genome assembly of Artemia franciscana.</title>
        <authorList>
            <person name="Jo E."/>
        </authorList>
    </citation>
    <scope>NUCLEOTIDE SEQUENCE</scope>
    <source>
        <tissue evidence="3">Whole body</tissue>
    </source>
</reference>
<dbReference type="InterPro" id="IPR009060">
    <property type="entry name" value="UBA-like_sf"/>
</dbReference>
<accession>A0AA88KR90</accession>
<gene>
    <name evidence="3" type="ORF">QYM36_018914</name>
</gene>
<evidence type="ECO:0000313" key="4">
    <source>
        <dbReference type="Proteomes" id="UP001187531"/>
    </source>
</evidence>
<feature type="compositionally biased region" description="Acidic residues" evidence="1">
    <location>
        <begin position="7"/>
        <end position="21"/>
    </location>
</feature>
<feature type="domain" description="UBA" evidence="2">
    <location>
        <begin position="100"/>
        <end position="138"/>
    </location>
</feature>
<evidence type="ECO:0000313" key="3">
    <source>
        <dbReference type="EMBL" id="KAK2702478.1"/>
    </source>
</evidence>
<evidence type="ECO:0000256" key="1">
    <source>
        <dbReference type="SAM" id="MobiDB-lite"/>
    </source>
</evidence>
<dbReference type="Pfam" id="PF00627">
    <property type="entry name" value="UBA"/>
    <property type="match status" value="1"/>
</dbReference>
<dbReference type="Proteomes" id="UP001187531">
    <property type="component" value="Unassembled WGS sequence"/>
</dbReference>